<gene>
    <name evidence="3" type="ORF">MNBD_NITROSPIRAE02-1108</name>
</gene>
<sequence>MENPWVLLSFVSAFSLATSDALTKKALRLDNEYLVAWLRLVFSLPPLLLLLLFIPVPELDRTFYLSFFCALPLEILALVLYIKALRLSPMSLTLPFLSLTPIFLIVFSRVIVGESVSLKGAAGIILIAAGGYSLNITSVRKGFLAPVKAIARERGSVYMIIVAMIYSITSSLGKLAIEHSSPLFFGSTYFIVVTLCFTPLVCINLNNRSIVRVLRREVGSAMLPGLFYSAMIVSHMLAMSLARVAYMIAIKRSSLLIGSIYGFVFFRERNIRERLFGAALMFTGFVLIIAG</sequence>
<dbReference type="InterPro" id="IPR000620">
    <property type="entry name" value="EamA_dom"/>
</dbReference>
<evidence type="ECO:0000256" key="1">
    <source>
        <dbReference type="SAM" id="Phobius"/>
    </source>
</evidence>
<feature type="transmembrane region" description="Helical" evidence="1">
    <location>
        <begin position="62"/>
        <end position="82"/>
    </location>
</feature>
<proteinExistence type="predicted"/>
<dbReference type="SUPFAM" id="SSF103481">
    <property type="entry name" value="Multidrug resistance efflux transporter EmrE"/>
    <property type="match status" value="1"/>
</dbReference>
<feature type="transmembrane region" description="Helical" evidence="1">
    <location>
        <begin position="6"/>
        <end position="22"/>
    </location>
</feature>
<feature type="transmembrane region" description="Helical" evidence="1">
    <location>
        <begin position="157"/>
        <end position="177"/>
    </location>
</feature>
<name>A0A3B1DE64_9ZZZZ</name>
<reference evidence="3" key="1">
    <citation type="submission" date="2018-06" db="EMBL/GenBank/DDBJ databases">
        <authorList>
            <person name="Zhirakovskaya E."/>
        </authorList>
    </citation>
    <scope>NUCLEOTIDE SEQUENCE</scope>
</reference>
<organism evidence="3">
    <name type="scientific">hydrothermal vent metagenome</name>
    <dbReference type="NCBI Taxonomy" id="652676"/>
    <lineage>
        <taxon>unclassified sequences</taxon>
        <taxon>metagenomes</taxon>
        <taxon>ecological metagenomes</taxon>
    </lineage>
</organism>
<dbReference type="AlphaFoldDB" id="A0A3B1DE64"/>
<dbReference type="Gene3D" id="1.10.3730.20">
    <property type="match status" value="1"/>
</dbReference>
<feature type="transmembrane region" description="Helical" evidence="1">
    <location>
        <begin position="94"/>
        <end position="112"/>
    </location>
</feature>
<feature type="transmembrane region" description="Helical" evidence="1">
    <location>
        <begin position="244"/>
        <end position="266"/>
    </location>
</feature>
<dbReference type="InterPro" id="IPR037185">
    <property type="entry name" value="EmrE-like"/>
</dbReference>
<protein>
    <submittedName>
        <fullName evidence="3">Permeases of the drug/metabolite transporter (DMT) superfamily</fullName>
    </submittedName>
</protein>
<feature type="transmembrane region" description="Helical" evidence="1">
    <location>
        <begin position="34"/>
        <end position="56"/>
    </location>
</feature>
<feature type="domain" description="EamA" evidence="2">
    <location>
        <begin position="4"/>
        <end position="131"/>
    </location>
</feature>
<evidence type="ECO:0000259" key="2">
    <source>
        <dbReference type="Pfam" id="PF00892"/>
    </source>
</evidence>
<keyword evidence="1" id="KW-1133">Transmembrane helix</keyword>
<feature type="transmembrane region" description="Helical" evidence="1">
    <location>
        <begin position="273"/>
        <end position="290"/>
    </location>
</feature>
<evidence type="ECO:0000313" key="3">
    <source>
        <dbReference type="EMBL" id="VAX33180.1"/>
    </source>
</evidence>
<keyword evidence="1" id="KW-0472">Membrane</keyword>
<dbReference type="EMBL" id="UOGH01000286">
    <property type="protein sequence ID" value="VAX33180.1"/>
    <property type="molecule type" value="Genomic_DNA"/>
</dbReference>
<feature type="domain" description="EamA" evidence="2">
    <location>
        <begin position="155"/>
        <end position="289"/>
    </location>
</feature>
<accession>A0A3B1DE64</accession>
<dbReference type="Pfam" id="PF00892">
    <property type="entry name" value="EamA"/>
    <property type="match status" value="2"/>
</dbReference>
<feature type="transmembrane region" description="Helical" evidence="1">
    <location>
        <begin position="118"/>
        <end position="136"/>
    </location>
</feature>
<keyword evidence="1" id="KW-0812">Transmembrane</keyword>
<feature type="transmembrane region" description="Helical" evidence="1">
    <location>
        <begin position="218"/>
        <end position="238"/>
    </location>
</feature>
<dbReference type="GO" id="GO:0016020">
    <property type="term" value="C:membrane"/>
    <property type="evidence" value="ECO:0007669"/>
    <property type="project" value="InterPro"/>
</dbReference>
<feature type="transmembrane region" description="Helical" evidence="1">
    <location>
        <begin position="183"/>
        <end position="206"/>
    </location>
</feature>